<evidence type="ECO:0000313" key="4">
    <source>
        <dbReference type="EMBL" id="QEC69552.1"/>
    </source>
</evidence>
<gene>
    <name evidence="3" type="ORF">FRZ67_02480</name>
    <name evidence="4" type="ORF">FRZ67_20430</name>
</gene>
<dbReference type="KEGG" id="pgin:FRZ67_02480"/>
<organism evidence="3 5">
    <name type="scientific">Panacibacter ginsenosidivorans</name>
    <dbReference type="NCBI Taxonomy" id="1813871"/>
    <lineage>
        <taxon>Bacteria</taxon>
        <taxon>Pseudomonadati</taxon>
        <taxon>Bacteroidota</taxon>
        <taxon>Chitinophagia</taxon>
        <taxon>Chitinophagales</taxon>
        <taxon>Chitinophagaceae</taxon>
        <taxon>Panacibacter</taxon>
    </lineage>
</organism>
<feature type="coiled-coil region" evidence="1">
    <location>
        <begin position="67"/>
        <end position="94"/>
    </location>
</feature>
<protein>
    <submittedName>
        <fullName evidence="3">Transposase</fullName>
    </submittedName>
</protein>
<dbReference type="OrthoDB" id="675129at2"/>
<evidence type="ECO:0000313" key="5">
    <source>
        <dbReference type="Proteomes" id="UP000321533"/>
    </source>
</evidence>
<dbReference type="Proteomes" id="UP000321533">
    <property type="component" value="Chromosome"/>
</dbReference>
<evidence type="ECO:0000256" key="2">
    <source>
        <dbReference type="SAM" id="MobiDB-lite"/>
    </source>
</evidence>
<keyword evidence="1" id="KW-0175">Coiled coil</keyword>
<feature type="region of interest" description="Disordered" evidence="2">
    <location>
        <begin position="45"/>
        <end position="67"/>
    </location>
</feature>
<name>A0A5B8V3X7_9BACT</name>
<dbReference type="EMBL" id="CP042435">
    <property type="protein sequence ID" value="QEC66227.1"/>
    <property type="molecule type" value="Genomic_DNA"/>
</dbReference>
<dbReference type="KEGG" id="pgin:FRZ67_20430"/>
<dbReference type="SUPFAM" id="SSF46689">
    <property type="entry name" value="Homeodomain-like"/>
    <property type="match status" value="1"/>
</dbReference>
<keyword evidence="5" id="KW-1185">Reference proteome</keyword>
<dbReference type="AlphaFoldDB" id="A0A5B8V3X7"/>
<dbReference type="EMBL" id="CP042435">
    <property type="protein sequence ID" value="QEC69552.1"/>
    <property type="molecule type" value="Genomic_DNA"/>
</dbReference>
<dbReference type="RefSeq" id="WP_147188027.1">
    <property type="nucleotide sequence ID" value="NZ_CP042435.1"/>
</dbReference>
<sequence>MDLKEQIIAEYLTQGCGFRKLAAKYGISRTTICKWVLIHQGIHNLPPTEKQSTYSTSSMNSSKKKLTSEQLQSAEALQQKIAALEKQLQWEKLRAEALDTMINIAEKDLNISIRKKPGAQQ</sequence>
<dbReference type="InterPro" id="IPR009057">
    <property type="entry name" value="Homeodomain-like_sf"/>
</dbReference>
<proteinExistence type="predicted"/>
<reference evidence="3" key="2">
    <citation type="submission" date="2019-08" db="EMBL/GenBank/DDBJ databases">
        <authorList>
            <person name="Im W.-T."/>
        </authorList>
    </citation>
    <scope>NUCLEOTIDE SEQUENCE</scope>
    <source>
        <strain evidence="3">Gsoil1550</strain>
    </source>
</reference>
<evidence type="ECO:0000256" key="1">
    <source>
        <dbReference type="SAM" id="Coils"/>
    </source>
</evidence>
<evidence type="ECO:0000313" key="3">
    <source>
        <dbReference type="EMBL" id="QEC66227.1"/>
    </source>
</evidence>
<feature type="compositionally biased region" description="Low complexity" evidence="2">
    <location>
        <begin position="52"/>
        <end position="61"/>
    </location>
</feature>
<reference evidence="3 5" key="1">
    <citation type="journal article" date="2016" name="Int. J. Syst. Evol. Microbiol.">
        <title>Panacibacter ginsenosidivorans gen. nov., sp. nov., with ginsenoside converting activity isolated from soil of a ginseng field.</title>
        <authorList>
            <person name="Siddiqi M.Z."/>
            <person name="Muhammad Shafi S."/>
            <person name="Choi K.D."/>
            <person name="Im W.T."/>
        </authorList>
    </citation>
    <scope>NUCLEOTIDE SEQUENCE [LARGE SCALE GENOMIC DNA]</scope>
    <source>
        <strain evidence="3 5">Gsoil1550</strain>
    </source>
</reference>
<accession>A0A5B8V3X7</accession>